<dbReference type="Pfam" id="PF00144">
    <property type="entry name" value="Beta-lactamase"/>
    <property type="match status" value="1"/>
</dbReference>
<evidence type="ECO:0000259" key="2">
    <source>
        <dbReference type="Pfam" id="PF00144"/>
    </source>
</evidence>
<feature type="signal peptide" evidence="1">
    <location>
        <begin position="1"/>
        <end position="25"/>
    </location>
</feature>
<keyword evidence="1" id="KW-0732">Signal</keyword>
<dbReference type="InterPro" id="IPR001466">
    <property type="entry name" value="Beta-lactam-related"/>
</dbReference>
<evidence type="ECO:0000313" key="4">
    <source>
        <dbReference type="Proteomes" id="UP000469159"/>
    </source>
</evidence>
<dbReference type="InterPro" id="IPR012338">
    <property type="entry name" value="Beta-lactam/transpept-like"/>
</dbReference>
<name>A0A6I4UN48_9SPHN</name>
<comment type="caution">
    <text evidence="3">The sequence shown here is derived from an EMBL/GenBank/DDBJ whole genome shotgun (WGS) entry which is preliminary data.</text>
</comment>
<dbReference type="Gene3D" id="3.40.710.10">
    <property type="entry name" value="DD-peptidase/beta-lactamase superfamily"/>
    <property type="match status" value="1"/>
</dbReference>
<evidence type="ECO:0000256" key="1">
    <source>
        <dbReference type="SAM" id="SignalP"/>
    </source>
</evidence>
<dbReference type="Proteomes" id="UP000469159">
    <property type="component" value="Unassembled WGS sequence"/>
</dbReference>
<dbReference type="GO" id="GO:0016787">
    <property type="term" value="F:hydrolase activity"/>
    <property type="evidence" value="ECO:0007669"/>
    <property type="project" value="UniProtKB-KW"/>
</dbReference>
<organism evidence="3 4">
    <name type="scientific">Croceibacterium soli</name>
    <dbReference type="NCBI Taxonomy" id="1739690"/>
    <lineage>
        <taxon>Bacteria</taxon>
        <taxon>Pseudomonadati</taxon>
        <taxon>Pseudomonadota</taxon>
        <taxon>Alphaproteobacteria</taxon>
        <taxon>Sphingomonadales</taxon>
        <taxon>Erythrobacteraceae</taxon>
        <taxon>Croceibacterium</taxon>
    </lineage>
</organism>
<dbReference type="EMBL" id="WTYK01000001">
    <property type="protein sequence ID" value="MXP40138.1"/>
    <property type="molecule type" value="Genomic_DNA"/>
</dbReference>
<gene>
    <name evidence="3" type="ORF">GRI75_00585</name>
</gene>
<keyword evidence="3" id="KW-0378">Hydrolase</keyword>
<dbReference type="PROSITE" id="PS51257">
    <property type="entry name" value="PROKAR_LIPOPROTEIN"/>
    <property type="match status" value="1"/>
</dbReference>
<dbReference type="OrthoDB" id="9814204at2"/>
<proteinExistence type="predicted"/>
<evidence type="ECO:0000313" key="3">
    <source>
        <dbReference type="EMBL" id="MXP40138.1"/>
    </source>
</evidence>
<protein>
    <submittedName>
        <fullName evidence="3">Serine hydrolase</fullName>
    </submittedName>
</protein>
<dbReference type="SUPFAM" id="SSF56601">
    <property type="entry name" value="beta-lactamase/transpeptidase-like"/>
    <property type="match status" value="1"/>
</dbReference>
<keyword evidence="4" id="KW-1185">Reference proteome</keyword>
<dbReference type="PANTHER" id="PTHR43283:SF7">
    <property type="entry name" value="BETA-LACTAMASE-RELATED DOMAIN-CONTAINING PROTEIN"/>
    <property type="match status" value="1"/>
</dbReference>
<dbReference type="PANTHER" id="PTHR43283">
    <property type="entry name" value="BETA-LACTAMASE-RELATED"/>
    <property type="match status" value="1"/>
</dbReference>
<feature type="domain" description="Beta-lactamase-related" evidence="2">
    <location>
        <begin position="75"/>
        <end position="373"/>
    </location>
</feature>
<dbReference type="AlphaFoldDB" id="A0A6I4UN48"/>
<sequence length="381" mass="41113">MPRRAFPSFASAMLPALLLAVLLLAACGDAGPPPEPPLPPGALEAVREAPGVQREKLARAVDALFSREDIGETRALLVLHKGEVAAERYGEGYGPETRFLGWSMSKTVTAVMMGALVAEGRLRLDDSPPIPAWQRAGDPRGEITLRQLLQMRSGLRHEEKAEPVYDSPEVRMLFLDGRDDMAAWAEAQPLEHEAGAVFAYSTPTGVILADIAARVLAPHGGADARQRAVAEFFASRVSGPLGAPSFTPEYDAAGTMTGGSMIWANARDWAKFGEMLRHKGSVKGAQLVPRAWIEFMLRPNPRAPDYGAMVWLNRDSETDRDVLFADEGPADAFAAVGHLGQYVIVSPSQGLTIVRLGKTDQEQREALVDALAEIAALYPGR</sequence>
<feature type="chain" id="PRO_5026180835" evidence="1">
    <location>
        <begin position="26"/>
        <end position="381"/>
    </location>
</feature>
<accession>A0A6I4UN48</accession>
<dbReference type="InterPro" id="IPR050789">
    <property type="entry name" value="Diverse_Enzym_Activities"/>
</dbReference>
<reference evidence="3 4" key="1">
    <citation type="submission" date="2019-12" db="EMBL/GenBank/DDBJ databases">
        <title>Genomic-based taxomic classification of the family Erythrobacteraceae.</title>
        <authorList>
            <person name="Xu L."/>
        </authorList>
    </citation>
    <scope>NUCLEOTIDE SEQUENCE [LARGE SCALE GENOMIC DNA]</scope>
    <source>
        <strain evidence="3 4">MCCC 1K02066</strain>
    </source>
</reference>